<keyword evidence="2" id="KW-1133">Transmembrane helix</keyword>
<feature type="transmembrane region" description="Helical" evidence="2">
    <location>
        <begin position="52"/>
        <end position="69"/>
    </location>
</feature>
<proteinExistence type="predicted"/>
<feature type="region of interest" description="Disordered" evidence="1">
    <location>
        <begin position="127"/>
        <end position="150"/>
    </location>
</feature>
<sequence>MNWYEEGKKPLFEVPEGYFEELPQRIQKRIEASKRRPAWYVSIVRALKQPQWAVSVSVAMLAALVFWFSPRAPKHERLIEHVGDEVLMEYLSHVLPSSHLIEELPEDEWKEIMDALELEAETWKYEDKLPAETQDEASFDSLEKSSTRQL</sequence>
<evidence type="ECO:0000313" key="4">
    <source>
        <dbReference type="Proteomes" id="UP000537126"/>
    </source>
</evidence>
<feature type="compositionally biased region" description="Basic and acidic residues" evidence="1">
    <location>
        <begin position="141"/>
        <end position="150"/>
    </location>
</feature>
<reference evidence="3 4" key="1">
    <citation type="submission" date="2020-03" db="EMBL/GenBank/DDBJ databases">
        <title>Genomic Encyclopedia of Type Strains, Phase IV (KMG-IV): sequencing the most valuable type-strain genomes for metagenomic binning, comparative biology and taxonomic classification.</title>
        <authorList>
            <person name="Goeker M."/>
        </authorList>
    </citation>
    <scope>NUCLEOTIDE SEQUENCE [LARGE SCALE GENOMIC DNA]</scope>
    <source>
        <strain evidence="3 4">DSM 5718</strain>
    </source>
</reference>
<evidence type="ECO:0000313" key="3">
    <source>
        <dbReference type="EMBL" id="NIK72979.1"/>
    </source>
</evidence>
<evidence type="ECO:0000256" key="1">
    <source>
        <dbReference type="SAM" id="MobiDB-lite"/>
    </source>
</evidence>
<dbReference type="AlphaFoldDB" id="A0A846MND4"/>
<evidence type="ECO:0000256" key="2">
    <source>
        <dbReference type="SAM" id="Phobius"/>
    </source>
</evidence>
<dbReference type="EMBL" id="JAASRN010000001">
    <property type="protein sequence ID" value="NIK72979.1"/>
    <property type="molecule type" value="Genomic_DNA"/>
</dbReference>
<accession>A0A846MND4</accession>
<keyword evidence="4" id="KW-1185">Reference proteome</keyword>
<evidence type="ECO:0008006" key="5">
    <source>
        <dbReference type="Google" id="ProtNLM"/>
    </source>
</evidence>
<comment type="caution">
    <text evidence="3">The sequence shown here is derived from an EMBL/GenBank/DDBJ whole genome shotgun (WGS) entry which is preliminary data.</text>
</comment>
<keyword evidence="2" id="KW-0472">Membrane</keyword>
<protein>
    <recommendedName>
        <fullName evidence="5">DUF3379 domain-containing protein</fullName>
    </recommendedName>
</protein>
<gene>
    <name evidence="3" type="ORF">FHS56_000465</name>
</gene>
<dbReference type="Proteomes" id="UP000537126">
    <property type="component" value="Unassembled WGS sequence"/>
</dbReference>
<name>A0A846MND4_9BACT</name>
<organism evidence="3 4">
    <name type="scientific">Thermonema lapsum</name>
    <dbReference type="NCBI Taxonomy" id="28195"/>
    <lineage>
        <taxon>Bacteria</taxon>
        <taxon>Pseudomonadati</taxon>
        <taxon>Bacteroidota</taxon>
        <taxon>Cytophagia</taxon>
        <taxon>Cytophagales</taxon>
        <taxon>Thermonemataceae</taxon>
        <taxon>Thermonema</taxon>
    </lineage>
</organism>
<dbReference type="RefSeq" id="WP_166918263.1">
    <property type="nucleotide sequence ID" value="NZ_JAASRN010000001.1"/>
</dbReference>
<keyword evidence="2" id="KW-0812">Transmembrane</keyword>